<gene>
    <name evidence="1" type="ORF">Patl1_31633</name>
</gene>
<sequence>MENTQWKLKQHGRIPRNNTIALVVLDGWGENKPDQYNCIHVAETPTMDKLKEGAPEKWRLIKAHGTAVGLPSEDDMGNSEVGHNALGAGRIFAQGAKLVDIALASGKIYDGEGFKYIKESFETGTLHLIGLLSDGGVHSRLDQLQLLLKGASERGAKRIRVHILTDGRDVLDGSSVGFVETLEKDLSDLRAKGIDAQIASGGGRMYVTMDRYENDWNVVKRGWDAQVLGEAPHKFRNAVEAVKKLREDPKISDQYIPPFVIVDENDKAVGPIVDGDAVVTFNFRADRMVMLAKALEYEDFDKFDRVRFPKIRYAGMLEYDGELKLPSHYLVSPPEIDRTSGEYLVHNGVRTFACSETVKFGHVTFFWNGNRSGYFNQELEEYVEIPSDVGITFNVQPKMKAIEIAERAKKAILSRKFHQIRVNIPNSDMVGHTGDIEATVVACKAADEAVKMIIDAIEQVGGIYVITADHGNAEEMVKRNKSGEPALGKDGKIQVLTSHTLQPVPIAIGGPGLPNDVRLRSDLPGAGLANVAATVINLHGYEAPADYEPSLIEVYDA</sequence>
<accession>A0ACC1ALS7</accession>
<evidence type="ECO:0000313" key="2">
    <source>
        <dbReference type="Proteomes" id="UP001164250"/>
    </source>
</evidence>
<organism evidence="1 2">
    <name type="scientific">Pistacia atlantica</name>
    <dbReference type="NCBI Taxonomy" id="434234"/>
    <lineage>
        <taxon>Eukaryota</taxon>
        <taxon>Viridiplantae</taxon>
        <taxon>Streptophyta</taxon>
        <taxon>Embryophyta</taxon>
        <taxon>Tracheophyta</taxon>
        <taxon>Spermatophyta</taxon>
        <taxon>Magnoliopsida</taxon>
        <taxon>eudicotyledons</taxon>
        <taxon>Gunneridae</taxon>
        <taxon>Pentapetalae</taxon>
        <taxon>rosids</taxon>
        <taxon>malvids</taxon>
        <taxon>Sapindales</taxon>
        <taxon>Anacardiaceae</taxon>
        <taxon>Pistacia</taxon>
    </lineage>
</organism>
<reference evidence="2" key="1">
    <citation type="journal article" date="2023" name="G3 (Bethesda)">
        <title>Genome assembly and association tests identify interacting loci associated with vigor, precocity, and sex in interspecific pistachio rootstocks.</title>
        <authorList>
            <person name="Palmer W."/>
            <person name="Jacygrad E."/>
            <person name="Sagayaradj S."/>
            <person name="Cavanaugh K."/>
            <person name="Han R."/>
            <person name="Bertier L."/>
            <person name="Beede B."/>
            <person name="Kafkas S."/>
            <person name="Golino D."/>
            <person name="Preece J."/>
            <person name="Michelmore R."/>
        </authorList>
    </citation>
    <scope>NUCLEOTIDE SEQUENCE [LARGE SCALE GENOMIC DNA]</scope>
</reference>
<name>A0ACC1ALS7_9ROSI</name>
<comment type="caution">
    <text evidence="1">The sequence shown here is derived from an EMBL/GenBank/DDBJ whole genome shotgun (WGS) entry which is preliminary data.</text>
</comment>
<evidence type="ECO:0000313" key="1">
    <source>
        <dbReference type="EMBL" id="KAJ0087637.1"/>
    </source>
</evidence>
<keyword evidence="2" id="KW-1185">Reference proteome</keyword>
<dbReference type="Proteomes" id="UP001164250">
    <property type="component" value="Chromosome 9"/>
</dbReference>
<proteinExistence type="predicted"/>
<dbReference type="EMBL" id="CM047905">
    <property type="protein sequence ID" value="KAJ0087637.1"/>
    <property type="molecule type" value="Genomic_DNA"/>
</dbReference>
<protein>
    <submittedName>
        <fullName evidence="1">Uncharacterized protein</fullName>
    </submittedName>
</protein>